<dbReference type="SUPFAM" id="SSF50475">
    <property type="entry name" value="FMN-binding split barrel"/>
    <property type="match status" value="1"/>
</dbReference>
<proteinExistence type="predicted"/>
<gene>
    <name evidence="1" type="ORF">KG103_03355</name>
</gene>
<dbReference type="Gene3D" id="2.30.110.10">
    <property type="entry name" value="Electron Transport, Fmn-binding Protein, Chain A"/>
    <property type="match status" value="1"/>
</dbReference>
<dbReference type="Proteomes" id="UP000677804">
    <property type="component" value="Chromosome"/>
</dbReference>
<reference evidence="1 2" key="1">
    <citation type="submission" date="2021-05" db="EMBL/GenBank/DDBJ databases">
        <title>Novel species in genus Cellulomonas.</title>
        <authorList>
            <person name="Zhang G."/>
        </authorList>
    </citation>
    <scope>NUCLEOTIDE SEQUENCE [LARGE SCALE GENOMIC DNA]</scope>
    <source>
        <strain evidence="2">zg-ZUI222</strain>
    </source>
</reference>
<dbReference type="RefSeq" id="WP_207340450.1">
    <property type="nucleotide sequence ID" value="NZ_CP074405.1"/>
</dbReference>
<sequence length="167" mass="17795">MTAPAGGPRLTSQRVWATLARQAFVVVGMVNRRGEGRSVGVSPAVDGDHVWFAAHGTDWKVDHLRHQPEVSLTVPVRRGGVLALVAPIPPATITCRATAQVLPVDRAPAAVRRRLLMGQDAEKAAAAGTVMVRLTPHGDFVTYGLGVSLRTMLDTERARGRVPVARG</sequence>
<evidence type="ECO:0008006" key="3">
    <source>
        <dbReference type="Google" id="ProtNLM"/>
    </source>
</evidence>
<protein>
    <recommendedName>
        <fullName evidence="3">Pyridoxamine 5'-phosphate oxidase putative domain-containing protein</fullName>
    </recommendedName>
</protein>
<keyword evidence="2" id="KW-1185">Reference proteome</keyword>
<evidence type="ECO:0000313" key="2">
    <source>
        <dbReference type="Proteomes" id="UP000677804"/>
    </source>
</evidence>
<dbReference type="InterPro" id="IPR012349">
    <property type="entry name" value="Split_barrel_FMN-bd"/>
</dbReference>
<organism evidence="1 2">
    <name type="scientific">Cellulomonas wangleii</name>
    <dbReference type="NCBI Taxonomy" id="2816956"/>
    <lineage>
        <taxon>Bacteria</taxon>
        <taxon>Bacillati</taxon>
        <taxon>Actinomycetota</taxon>
        <taxon>Actinomycetes</taxon>
        <taxon>Micrococcales</taxon>
        <taxon>Cellulomonadaceae</taxon>
        <taxon>Cellulomonas</taxon>
    </lineage>
</organism>
<accession>A0ABX8D7H3</accession>
<name>A0ABX8D7H3_9CELL</name>
<dbReference type="EMBL" id="CP074405">
    <property type="protein sequence ID" value="QVI62973.1"/>
    <property type="molecule type" value="Genomic_DNA"/>
</dbReference>
<evidence type="ECO:0000313" key="1">
    <source>
        <dbReference type="EMBL" id="QVI62973.1"/>
    </source>
</evidence>